<dbReference type="AlphaFoldDB" id="A0A5B8XKU9"/>
<feature type="chain" id="PRO_5023147698" evidence="2">
    <location>
        <begin position="25"/>
        <end position="294"/>
    </location>
</feature>
<sequence>MRRWKLSVWVVGLLLTLMALNASAQDSREANRWVQTGNQSLAQGEFEDALVAYTKALELSEDPELVYQVGDVQEKLGNWESARFHFQLYLNLVPNSRHSEKIGARIEVLRTLESTQSRLEVVSDPEGASVYWLGERAVGRTPARIPVHPGQHRLRFEKQGFKSAFVEVEVFAGQERTVEVELSQLPEVKVPEKMKSVLPEKELEKEKTKVDDSEVLMSDVDLSPPAAVKTFGWMGLVGGFWALALGWAADVPSVWISGTLMMGGSGYLLFIHEWDELPTHETGAMPIGGFSFEW</sequence>
<proteinExistence type="predicted"/>
<dbReference type="EMBL" id="CP042467">
    <property type="protein sequence ID" value="QED25707.1"/>
    <property type="molecule type" value="Genomic_DNA"/>
</dbReference>
<evidence type="ECO:0000313" key="5">
    <source>
        <dbReference type="Proteomes" id="UP000321595"/>
    </source>
</evidence>
<dbReference type="SMART" id="SM00028">
    <property type="entry name" value="TPR"/>
    <property type="match status" value="2"/>
</dbReference>
<gene>
    <name evidence="4" type="ORF">FRD01_00190</name>
</gene>
<feature type="signal peptide" evidence="2">
    <location>
        <begin position="1"/>
        <end position="24"/>
    </location>
</feature>
<dbReference type="InterPro" id="IPR013229">
    <property type="entry name" value="PEGA"/>
</dbReference>
<dbReference type="Pfam" id="PF08308">
    <property type="entry name" value="PEGA"/>
    <property type="match status" value="1"/>
</dbReference>
<keyword evidence="2" id="KW-0732">Signal</keyword>
<dbReference type="KEGG" id="bbae:FRD01_00190"/>
<dbReference type="Gene3D" id="1.25.40.10">
    <property type="entry name" value="Tetratricopeptide repeat domain"/>
    <property type="match status" value="1"/>
</dbReference>
<dbReference type="InterPro" id="IPR019734">
    <property type="entry name" value="TPR_rpt"/>
</dbReference>
<evidence type="ECO:0000313" key="4">
    <source>
        <dbReference type="EMBL" id="QED25707.1"/>
    </source>
</evidence>
<organism evidence="4 5">
    <name type="scientific">Microvenator marinus</name>
    <dbReference type="NCBI Taxonomy" id="2600177"/>
    <lineage>
        <taxon>Bacteria</taxon>
        <taxon>Deltaproteobacteria</taxon>
        <taxon>Bradymonadales</taxon>
        <taxon>Microvenatoraceae</taxon>
        <taxon>Microvenator</taxon>
    </lineage>
</organism>
<dbReference type="SUPFAM" id="SSF48452">
    <property type="entry name" value="TPR-like"/>
    <property type="match status" value="1"/>
</dbReference>
<evidence type="ECO:0000259" key="3">
    <source>
        <dbReference type="Pfam" id="PF08308"/>
    </source>
</evidence>
<feature type="repeat" description="TPR" evidence="1">
    <location>
        <begin position="30"/>
        <end position="63"/>
    </location>
</feature>
<keyword evidence="1" id="KW-0802">TPR repeat</keyword>
<dbReference type="InterPro" id="IPR011990">
    <property type="entry name" value="TPR-like_helical_dom_sf"/>
</dbReference>
<evidence type="ECO:0000256" key="2">
    <source>
        <dbReference type="SAM" id="SignalP"/>
    </source>
</evidence>
<reference evidence="4 5" key="1">
    <citation type="submission" date="2019-08" db="EMBL/GenBank/DDBJ databases">
        <authorList>
            <person name="Liang Q."/>
        </authorList>
    </citation>
    <scope>NUCLEOTIDE SEQUENCE [LARGE SCALE GENOMIC DNA]</scope>
    <source>
        <strain evidence="4 5">V1718</strain>
    </source>
</reference>
<dbReference type="PROSITE" id="PS50005">
    <property type="entry name" value="TPR"/>
    <property type="match status" value="1"/>
</dbReference>
<dbReference type="OrthoDB" id="5526068at2"/>
<accession>A0A5B8XKU9</accession>
<keyword evidence="5" id="KW-1185">Reference proteome</keyword>
<evidence type="ECO:0000256" key="1">
    <source>
        <dbReference type="PROSITE-ProRule" id="PRU00339"/>
    </source>
</evidence>
<feature type="domain" description="PEGA" evidence="3">
    <location>
        <begin position="118"/>
        <end position="184"/>
    </location>
</feature>
<name>A0A5B8XKU9_9DELT</name>
<protein>
    <submittedName>
        <fullName evidence="4">PEGA domain-containing protein</fullName>
    </submittedName>
</protein>
<dbReference type="Proteomes" id="UP000321595">
    <property type="component" value="Chromosome"/>
</dbReference>
<dbReference type="RefSeq" id="WP_146956522.1">
    <property type="nucleotide sequence ID" value="NZ_CP042467.1"/>
</dbReference>